<dbReference type="Gene3D" id="3.30.420.10">
    <property type="entry name" value="Ribonuclease H-like superfamily/Ribonuclease H"/>
    <property type="match status" value="1"/>
</dbReference>
<dbReference type="Pfam" id="PF01612">
    <property type="entry name" value="DNA_pol_A_exo1"/>
    <property type="match status" value="1"/>
</dbReference>
<evidence type="ECO:0000256" key="2">
    <source>
        <dbReference type="ARBA" id="ARBA00022552"/>
    </source>
</evidence>
<dbReference type="GO" id="GO:0005730">
    <property type="term" value="C:nucleolus"/>
    <property type="evidence" value="ECO:0007669"/>
    <property type="project" value="TreeGrafter"/>
</dbReference>
<reference evidence="8 9" key="1">
    <citation type="submission" date="2019-01" db="EMBL/GenBank/DDBJ databases">
        <title>Genome sequencing of the rare red list fungi Fomitopsis rosea.</title>
        <authorList>
            <person name="Buettner E."/>
            <person name="Kellner H."/>
        </authorList>
    </citation>
    <scope>NUCLEOTIDE SEQUENCE [LARGE SCALE GENOMIC DNA]</scope>
    <source>
        <strain evidence="8 9">DSM 105464</strain>
    </source>
</reference>
<dbReference type="InterPro" id="IPR002121">
    <property type="entry name" value="HRDC_dom"/>
</dbReference>
<dbReference type="InterPro" id="IPR036397">
    <property type="entry name" value="RNaseH_sf"/>
</dbReference>
<dbReference type="SUPFAM" id="SSF47819">
    <property type="entry name" value="HRDC-like"/>
    <property type="match status" value="1"/>
</dbReference>
<dbReference type="GO" id="GO:0003727">
    <property type="term" value="F:single-stranded RNA binding"/>
    <property type="evidence" value="ECO:0007669"/>
    <property type="project" value="TreeGrafter"/>
</dbReference>
<dbReference type="STRING" id="34475.A0A4Y9YEW2"/>
<dbReference type="PANTHER" id="PTHR12124:SF47">
    <property type="entry name" value="EXOSOME COMPONENT 10"/>
    <property type="match status" value="1"/>
</dbReference>
<dbReference type="GO" id="GO:0071040">
    <property type="term" value="P:nuclear polyadenylation-dependent antisense transcript catabolic process"/>
    <property type="evidence" value="ECO:0007669"/>
    <property type="project" value="TreeGrafter"/>
</dbReference>
<accession>A0A4Y9YEW2</accession>
<dbReference type="InterPro" id="IPR045092">
    <property type="entry name" value="Rrp6-like"/>
</dbReference>
<dbReference type="GO" id="GO:0000175">
    <property type="term" value="F:3'-5'-RNA exonuclease activity"/>
    <property type="evidence" value="ECO:0007669"/>
    <property type="project" value="InterPro"/>
</dbReference>
<dbReference type="InterPro" id="IPR044876">
    <property type="entry name" value="HRDC_dom_sf"/>
</dbReference>
<dbReference type="InterPro" id="IPR012588">
    <property type="entry name" value="Exosome-assoc_fac_Rrp6_N"/>
</dbReference>
<comment type="caution">
    <text evidence="8">The sequence shown here is derived from an EMBL/GenBank/DDBJ whole genome shotgun (WGS) entry which is preliminary data.</text>
</comment>
<evidence type="ECO:0000313" key="8">
    <source>
        <dbReference type="EMBL" id="TFY60885.1"/>
    </source>
</evidence>
<dbReference type="GO" id="GO:0000467">
    <property type="term" value="P:exonucleolytic trimming to generate mature 3'-end of 5.8S rRNA from tricistronic rRNA transcript (SSU-rRNA, 5.8S rRNA, LSU-rRNA)"/>
    <property type="evidence" value="ECO:0007669"/>
    <property type="project" value="InterPro"/>
</dbReference>
<feature type="compositionally biased region" description="Polar residues" evidence="6">
    <location>
        <begin position="358"/>
        <end position="381"/>
    </location>
</feature>
<dbReference type="FunFam" id="1.10.150.80:FF:000001">
    <property type="entry name" value="Putative exosome component 10"/>
    <property type="match status" value="1"/>
</dbReference>
<sequence length="810" mass="88848">MTEASTSTAARAAPTPASFNDYNTALQTAALKATKHAAQLPADIPFHRSVDRAFAKDIDTASARVLALANRLLALAATTDSSAAAKRKGKARLESEEDVVDNFHAVVVDSMDQLLERADIRLDEFLGRSKPPAIAVNPAQPTAQKTKKTNALPGRLDPALQHASTLTKPQLSFKRRPDNNNMSIWHPTLKHKYNAQVPLGYNLRDDDTEENLSGQSAYRTFAGFVCLMQISTREEDWVVDTLALRDELEALNEVFTDPRIVKVLHGAESDIVWLQQDFNLYIVNLFDTYHASKVLDFPRHGLATLLEMYCDFTADKKYQLADWRIRPLPEEMLAYARSDTHFLLYIYDNLRNALLDRGQSQSRAGTPPSSQTPHESQSQTPAAHALVREVLARSEETALRVYEKELYDYAEGGGPGGWDTLAKKWNKGALTAGAETQAGTGSVYAVQRAVYRCVHAWRDRVAREEDESTRYVLPNHYLFVLADKPPADMAALLSAFHPVPPVIRRRSKELLDAIRQAVKEAQGATKTAPADARATRLWLERPRQPQTRRTGTSRCLRPARWPSIQRVRGPRVPRTCGRMRRGRPKASAAAGSVLLDNPVVARVEVKGTASFAAAGSALFGDASKMAARPSGAPVSTVRFREVVARIHGTLVIAPSVPRAPAVKSSGSPGPDVSMDGGNAADSGPALEGAVEIPFVPAAQRGRLEAVEDDSIVVVGQRRAKKRKRVAKSSKDGDGAEAVEAFDYGAVSNILDEEPEPEPEDGGAKKRKKKQVAGYQYGNFPAPPPARAQPQSGNQHTDVPVDRWRHMHVIR</sequence>
<feature type="domain" description="HRDC" evidence="7">
    <location>
        <begin position="444"/>
        <end position="524"/>
    </location>
</feature>
<dbReference type="PROSITE" id="PS50967">
    <property type="entry name" value="HRDC"/>
    <property type="match status" value="1"/>
</dbReference>
<dbReference type="GO" id="GO:0071038">
    <property type="term" value="P:TRAMP-dependent tRNA surveillance pathway"/>
    <property type="evidence" value="ECO:0007669"/>
    <property type="project" value="TreeGrafter"/>
</dbReference>
<dbReference type="Gene3D" id="1.10.150.80">
    <property type="entry name" value="HRDC domain"/>
    <property type="match status" value="1"/>
</dbReference>
<dbReference type="GO" id="GO:0071036">
    <property type="term" value="P:nuclear polyadenylation-dependent snoRNA catabolic process"/>
    <property type="evidence" value="ECO:0007669"/>
    <property type="project" value="TreeGrafter"/>
</dbReference>
<dbReference type="AlphaFoldDB" id="A0A4Y9YEW2"/>
<dbReference type="Pfam" id="PF08066">
    <property type="entry name" value="PMC2NT"/>
    <property type="match status" value="1"/>
</dbReference>
<dbReference type="EMBL" id="SEKV01000233">
    <property type="protein sequence ID" value="TFY60885.1"/>
    <property type="molecule type" value="Genomic_DNA"/>
</dbReference>
<comment type="similarity">
    <text evidence="5">Belongs to the exosome component 10/RRP6 family.</text>
</comment>
<dbReference type="GO" id="GO:0071035">
    <property type="term" value="P:nuclear polyadenylation-dependent rRNA catabolic process"/>
    <property type="evidence" value="ECO:0007669"/>
    <property type="project" value="TreeGrafter"/>
</dbReference>
<name>A0A4Y9YEW2_9APHY</name>
<dbReference type="PANTHER" id="PTHR12124">
    <property type="entry name" value="POLYMYOSITIS/SCLERODERMA AUTOANTIGEN-RELATED"/>
    <property type="match status" value="1"/>
</dbReference>
<evidence type="ECO:0000259" key="7">
    <source>
        <dbReference type="PROSITE" id="PS50967"/>
    </source>
</evidence>
<feature type="region of interest" description="Disordered" evidence="6">
    <location>
        <begin position="659"/>
        <end position="685"/>
    </location>
</feature>
<dbReference type="SMART" id="SM00474">
    <property type="entry name" value="35EXOc"/>
    <property type="match status" value="1"/>
</dbReference>
<dbReference type="GO" id="GO:0071044">
    <property type="term" value="P:histone mRNA catabolic process"/>
    <property type="evidence" value="ECO:0007669"/>
    <property type="project" value="TreeGrafter"/>
</dbReference>
<comment type="subcellular location">
    <subcellularLocation>
        <location evidence="1">Nucleus</location>
    </subcellularLocation>
</comment>
<dbReference type="GO" id="GO:0000176">
    <property type="term" value="C:nuclear exosome (RNase complex)"/>
    <property type="evidence" value="ECO:0007669"/>
    <property type="project" value="InterPro"/>
</dbReference>
<feature type="region of interest" description="Disordered" evidence="6">
    <location>
        <begin position="751"/>
        <end position="810"/>
    </location>
</feature>
<evidence type="ECO:0000256" key="3">
    <source>
        <dbReference type="ARBA" id="ARBA00022835"/>
    </source>
</evidence>
<proteinExistence type="inferred from homology"/>
<dbReference type="Pfam" id="PF00570">
    <property type="entry name" value="HRDC"/>
    <property type="match status" value="1"/>
</dbReference>
<feature type="region of interest" description="Disordered" evidence="6">
    <location>
        <begin position="358"/>
        <end position="383"/>
    </location>
</feature>
<keyword evidence="2" id="KW-0698">rRNA processing</keyword>
<evidence type="ECO:0000256" key="4">
    <source>
        <dbReference type="ARBA" id="ARBA00023242"/>
    </source>
</evidence>
<organism evidence="8 9">
    <name type="scientific">Rhodofomes roseus</name>
    <dbReference type="NCBI Taxonomy" id="34475"/>
    <lineage>
        <taxon>Eukaryota</taxon>
        <taxon>Fungi</taxon>
        <taxon>Dikarya</taxon>
        <taxon>Basidiomycota</taxon>
        <taxon>Agaricomycotina</taxon>
        <taxon>Agaricomycetes</taxon>
        <taxon>Polyporales</taxon>
        <taxon>Rhodofomes</taxon>
    </lineage>
</organism>
<dbReference type="InterPro" id="IPR012337">
    <property type="entry name" value="RNaseH-like_sf"/>
</dbReference>
<gene>
    <name evidence="8" type="ORF">EVJ58_g4868</name>
</gene>
<dbReference type="GO" id="GO:0071037">
    <property type="term" value="P:nuclear polyadenylation-dependent snRNA catabolic process"/>
    <property type="evidence" value="ECO:0007669"/>
    <property type="project" value="TreeGrafter"/>
</dbReference>
<dbReference type="SUPFAM" id="SSF53098">
    <property type="entry name" value="Ribonuclease H-like"/>
    <property type="match status" value="1"/>
</dbReference>
<evidence type="ECO:0000256" key="5">
    <source>
        <dbReference type="ARBA" id="ARBA00043957"/>
    </source>
</evidence>
<evidence type="ECO:0000256" key="1">
    <source>
        <dbReference type="ARBA" id="ARBA00004123"/>
    </source>
</evidence>
<dbReference type="GO" id="GO:0071051">
    <property type="term" value="P:poly(A)-dependent snoRNA 3'-end processing"/>
    <property type="evidence" value="ECO:0007669"/>
    <property type="project" value="TreeGrafter"/>
</dbReference>
<dbReference type="SMART" id="SM00341">
    <property type="entry name" value="HRDC"/>
    <property type="match status" value="1"/>
</dbReference>
<evidence type="ECO:0000313" key="9">
    <source>
        <dbReference type="Proteomes" id="UP000298390"/>
    </source>
</evidence>
<keyword evidence="4" id="KW-0539">Nucleus</keyword>
<dbReference type="GO" id="GO:0000166">
    <property type="term" value="F:nucleotide binding"/>
    <property type="evidence" value="ECO:0007669"/>
    <property type="project" value="InterPro"/>
</dbReference>
<feature type="compositionally biased region" description="Acidic residues" evidence="6">
    <location>
        <begin position="751"/>
        <end position="760"/>
    </location>
</feature>
<dbReference type="GO" id="GO:0071039">
    <property type="term" value="P:nuclear polyadenylation-dependent CUT catabolic process"/>
    <property type="evidence" value="ECO:0007669"/>
    <property type="project" value="TreeGrafter"/>
</dbReference>
<protein>
    <recommendedName>
        <fullName evidence="7">HRDC domain-containing protein</fullName>
    </recommendedName>
</protein>
<evidence type="ECO:0000256" key="6">
    <source>
        <dbReference type="SAM" id="MobiDB-lite"/>
    </source>
</evidence>
<dbReference type="InterPro" id="IPR010997">
    <property type="entry name" value="HRDC-like_sf"/>
</dbReference>
<keyword evidence="3" id="KW-0271">Exosome</keyword>
<dbReference type="InterPro" id="IPR002562">
    <property type="entry name" value="3'-5'_exonuclease_dom"/>
</dbReference>
<dbReference type="Proteomes" id="UP000298390">
    <property type="component" value="Unassembled WGS sequence"/>
</dbReference>